<evidence type="ECO:0000256" key="1">
    <source>
        <dbReference type="ARBA" id="ARBA00004704"/>
    </source>
</evidence>
<feature type="domain" description="EF-hand" evidence="12">
    <location>
        <begin position="38"/>
        <end position="73"/>
    </location>
</feature>
<name>A0A8H7ZR35_9FUNG</name>
<evidence type="ECO:0000259" key="12">
    <source>
        <dbReference type="PROSITE" id="PS50222"/>
    </source>
</evidence>
<dbReference type="GO" id="GO:0005509">
    <property type="term" value="F:calcium ion binding"/>
    <property type="evidence" value="ECO:0007669"/>
    <property type="project" value="InterPro"/>
</dbReference>
<keyword evidence="14" id="KW-1185">Reference proteome</keyword>
<gene>
    <name evidence="13" type="ORF">BJ554DRAFT_2253</name>
</gene>
<dbReference type="EMBL" id="JAEFCI010009683">
    <property type="protein sequence ID" value="KAG5457675.1"/>
    <property type="molecule type" value="Genomic_DNA"/>
</dbReference>
<dbReference type="Pfam" id="PF20510">
    <property type="entry name" value="HgmA_N"/>
    <property type="match status" value="1"/>
</dbReference>
<dbReference type="Pfam" id="PF13499">
    <property type="entry name" value="EF-hand_7"/>
    <property type="match status" value="1"/>
</dbReference>
<evidence type="ECO:0000313" key="13">
    <source>
        <dbReference type="EMBL" id="KAG5457675.1"/>
    </source>
</evidence>
<keyword evidence="5" id="KW-0106">Calcium</keyword>
<feature type="transmembrane region" description="Helical" evidence="11">
    <location>
        <begin position="429"/>
        <end position="446"/>
    </location>
</feature>
<proteinExistence type="predicted"/>
<evidence type="ECO:0000313" key="14">
    <source>
        <dbReference type="Proteomes" id="UP000673691"/>
    </source>
</evidence>
<feature type="active site" description="Proton acceptor" evidence="9">
    <location>
        <position position="422"/>
    </location>
</feature>
<dbReference type="GO" id="GO:0006570">
    <property type="term" value="P:tyrosine metabolic process"/>
    <property type="evidence" value="ECO:0007669"/>
    <property type="project" value="InterPro"/>
</dbReference>
<dbReference type="PANTHER" id="PTHR11056:SF0">
    <property type="entry name" value="HOMOGENTISATE 1,2-DIOXYGENASE"/>
    <property type="match status" value="1"/>
</dbReference>
<evidence type="ECO:0000256" key="8">
    <source>
        <dbReference type="ARBA" id="ARBA00023004"/>
    </source>
</evidence>
<dbReference type="GO" id="GO:0006559">
    <property type="term" value="P:L-phenylalanine catabolic process"/>
    <property type="evidence" value="ECO:0007669"/>
    <property type="project" value="UniProtKB-UniPathway"/>
</dbReference>
<dbReference type="InterPro" id="IPR005708">
    <property type="entry name" value="Homogentis_dOase"/>
</dbReference>
<comment type="pathway">
    <text evidence="1">Amino-acid degradation; L-phenylalanine degradation; acetoacetate and fumarate from L-phenylalanine: step 4/6.</text>
</comment>
<feature type="compositionally biased region" description="Basic and acidic residues" evidence="10">
    <location>
        <begin position="144"/>
        <end position="154"/>
    </location>
</feature>
<dbReference type="PROSITE" id="PS50222">
    <property type="entry name" value="EF_HAND_2"/>
    <property type="match status" value="2"/>
</dbReference>
<dbReference type="GO" id="GO:0005825">
    <property type="term" value="C:half bridge of spindle pole body"/>
    <property type="evidence" value="ECO:0007669"/>
    <property type="project" value="UniProtKB-ARBA"/>
</dbReference>
<evidence type="ECO:0000256" key="11">
    <source>
        <dbReference type="SAM" id="Phobius"/>
    </source>
</evidence>
<reference evidence="13 14" key="1">
    <citation type="journal article" name="Sci. Rep.">
        <title>Genome-scale phylogenetic analyses confirm Olpidium as the closest living zoosporic fungus to the non-flagellated, terrestrial fungi.</title>
        <authorList>
            <person name="Chang Y."/>
            <person name="Rochon D."/>
            <person name="Sekimoto S."/>
            <person name="Wang Y."/>
            <person name="Chovatia M."/>
            <person name="Sandor L."/>
            <person name="Salamov A."/>
            <person name="Grigoriev I.V."/>
            <person name="Stajich J.E."/>
            <person name="Spatafora J.W."/>
        </authorList>
    </citation>
    <scope>NUCLEOTIDE SEQUENCE [LARGE SCALE GENOMIC DNA]</scope>
    <source>
        <strain evidence="13">S191</strain>
    </source>
</reference>
<dbReference type="InterPro" id="IPR046452">
    <property type="entry name" value="HgmA_N"/>
</dbReference>
<evidence type="ECO:0000256" key="9">
    <source>
        <dbReference type="PIRSR" id="PIRSR605708-1"/>
    </source>
</evidence>
<evidence type="ECO:0000256" key="5">
    <source>
        <dbReference type="ARBA" id="ARBA00022837"/>
    </source>
</evidence>
<organism evidence="13 14">
    <name type="scientific">Olpidium bornovanus</name>
    <dbReference type="NCBI Taxonomy" id="278681"/>
    <lineage>
        <taxon>Eukaryota</taxon>
        <taxon>Fungi</taxon>
        <taxon>Fungi incertae sedis</taxon>
        <taxon>Olpidiomycota</taxon>
        <taxon>Olpidiomycotina</taxon>
        <taxon>Olpidiomycetes</taxon>
        <taxon>Olpidiales</taxon>
        <taxon>Olpidiaceae</taxon>
        <taxon>Olpidium</taxon>
    </lineage>
</organism>
<dbReference type="GO" id="GO:0030474">
    <property type="term" value="P:spindle pole body duplication"/>
    <property type="evidence" value="ECO:0007669"/>
    <property type="project" value="UniProtKB-ARBA"/>
</dbReference>
<dbReference type="EC" id="1.13.11.5" evidence="2"/>
<dbReference type="SUPFAM" id="SSF51182">
    <property type="entry name" value="RmlC-like cupins"/>
    <property type="match status" value="1"/>
</dbReference>
<dbReference type="CDD" id="cd07000">
    <property type="entry name" value="cupin_HGO_N"/>
    <property type="match status" value="1"/>
</dbReference>
<dbReference type="InterPro" id="IPR002048">
    <property type="entry name" value="EF_hand_dom"/>
</dbReference>
<dbReference type="OrthoDB" id="1689029at2759"/>
<keyword evidence="8" id="KW-0408">Iron</keyword>
<dbReference type="InterPro" id="IPR011992">
    <property type="entry name" value="EF-hand-dom_pair"/>
</dbReference>
<dbReference type="PANTHER" id="PTHR11056">
    <property type="entry name" value="HOMOGENTISATE 1,2-DIOXYGENASE"/>
    <property type="match status" value="1"/>
</dbReference>
<keyword evidence="4" id="KW-0677">Repeat</keyword>
<dbReference type="GO" id="GO:0005737">
    <property type="term" value="C:cytoplasm"/>
    <property type="evidence" value="ECO:0007669"/>
    <property type="project" value="TreeGrafter"/>
</dbReference>
<keyword evidence="11" id="KW-1133">Transmembrane helix</keyword>
<dbReference type="PROSITE" id="PS00018">
    <property type="entry name" value="EF_HAND_1"/>
    <property type="match status" value="1"/>
</dbReference>
<evidence type="ECO:0000256" key="10">
    <source>
        <dbReference type="SAM" id="MobiDB-lite"/>
    </source>
</evidence>
<dbReference type="SUPFAM" id="SSF47473">
    <property type="entry name" value="EF-hand"/>
    <property type="match status" value="1"/>
</dbReference>
<evidence type="ECO:0000256" key="2">
    <source>
        <dbReference type="ARBA" id="ARBA00013127"/>
    </source>
</evidence>
<dbReference type="FunFam" id="1.10.238.10:FF:000077">
    <property type="entry name" value="Centrin 1"/>
    <property type="match status" value="1"/>
</dbReference>
<feature type="region of interest" description="Disordered" evidence="10">
    <location>
        <begin position="141"/>
        <end position="162"/>
    </location>
</feature>
<evidence type="ECO:0000256" key="7">
    <source>
        <dbReference type="ARBA" id="ARBA00023002"/>
    </source>
</evidence>
<keyword evidence="3" id="KW-0479">Metal-binding</keyword>
<protein>
    <recommendedName>
        <fullName evidence="2">homogentisate 1,2-dioxygenase</fullName>
        <ecNumber evidence="2">1.13.11.5</ecNumber>
    </recommendedName>
</protein>
<dbReference type="InterPro" id="IPR018247">
    <property type="entry name" value="EF_Hand_1_Ca_BS"/>
</dbReference>
<feature type="domain" description="EF-hand" evidence="12">
    <location>
        <begin position="2"/>
        <end position="37"/>
    </location>
</feature>
<keyword evidence="11" id="KW-0472">Membrane</keyword>
<evidence type="ECO:0000256" key="4">
    <source>
        <dbReference type="ARBA" id="ARBA00022737"/>
    </source>
</evidence>
<dbReference type="CDD" id="cd00051">
    <property type="entry name" value="EFh"/>
    <property type="match status" value="1"/>
</dbReference>
<evidence type="ECO:0000256" key="3">
    <source>
        <dbReference type="ARBA" id="ARBA00022723"/>
    </source>
</evidence>
<dbReference type="Proteomes" id="UP000673691">
    <property type="component" value="Unassembled WGS sequence"/>
</dbReference>
<dbReference type="SMART" id="SM00054">
    <property type="entry name" value="EFh"/>
    <property type="match status" value="2"/>
</dbReference>
<accession>A0A8H7ZR35</accession>
<comment type="caution">
    <text evidence="13">The sequence shown here is derived from an EMBL/GenBank/DDBJ whole genome shotgun (WGS) entry which is preliminary data.</text>
</comment>
<dbReference type="AlphaFoldDB" id="A0A8H7ZR35"/>
<dbReference type="InterPro" id="IPR011051">
    <property type="entry name" value="RmlC_Cupin_sf"/>
</dbReference>
<feature type="non-terminal residue" evidence="13">
    <location>
        <position position="1"/>
    </location>
</feature>
<sequence>RDSREEILKAFRLFDDDETGKISFKNLKRVAKELGENLTDEELQEMIDEADKDGDGEVNEEEFLRIMKKSHWGRRSHISEGKRVSRLDDTGLLADPHGRGRHHPERLYLVVLPARAVLGRRRDTISAVMNSLSRARGWTTWGERSGKRKTDPPHTAHGNRHTFPGRAKLAMKDGGFECLEGFGNALRSEALPGALPLNQNTPQPLDRPDVVGVFGPSNCHVVPQQLRWSPFDIPAGSGKGCDFVDGLHTIAGTGDPSIRSGLAIHVYLANKDMTDSAFCNADGDFLIVPQEGTILITTEFGRLRVENNEICIVQRGIRFSVALPDGGSRGYILEVFGNHFELPDLGPIGANGLADPRHFLSPTAWFEDRDCEFTVVTKFIGRLFAAKQDHSPFDVVAWHGNYVPCKYDLAKFAVINSVSFDHMVSRFCFYYYFFFVRVLRVFFFFFR</sequence>
<evidence type="ECO:0000256" key="6">
    <source>
        <dbReference type="ARBA" id="ARBA00022964"/>
    </source>
</evidence>
<keyword evidence="11" id="KW-0812">Transmembrane</keyword>
<keyword evidence="6" id="KW-0223">Dioxygenase</keyword>
<dbReference type="GO" id="GO:0004411">
    <property type="term" value="F:homogentisate 1,2-dioxygenase activity"/>
    <property type="evidence" value="ECO:0007669"/>
    <property type="project" value="UniProtKB-EC"/>
</dbReference>
<keyword evidence="7" id="KW-0560">Oxidoreductase</keyword>
<dbReference type="Gene3D" id="1.10.238.10">
    <property type="entry name" value="EF-hand"/>
    <property type="match status" value="1"/>
</dbReference>
<dbReference type="UniPathway" id="UPA00139">
    <property type="reaction ID" value="UER00339"/>
</dbReference>